<accession>A0A0F9BTL9</accession>
<protein>
    <submittedName>
        <fullName evidence="2">Uncharacterized protein</fullName>
    </submittedName>
</protein>
<reference evidence="2" key="1">
    <citation type="journal article" date="2015" name="Nature">
        <title>Complex archaea that bridge the gap between prokaryotes and eukaryotes.</title>
        <authorList>
            <person name="Spang A."/>
            <person name="Saw J.H."/>
            <person name="Jorgensen S.L."/>
            <person name="Zaremba-Niedzwiedzka K."/>
            <person name="Martijn J."/>
            <person name="Lind A.E."/>
            <person name="van Eijk R."/>
            <person name="Schleper C."/>
            <person name="Guy L."/>
            <person name="Ettema T.J."/>
        </authorList>
    </citation>
    <scope>NUCLEOTIDE SEQUENCE</scope>
</reference>
<dbReference type="AlphaFoldDB" id="A0A0F9BTL9"/>
<name>A0A0F9BTL9_9ZZZZ</name>
<dbReference type="EMBL" id="LAZR01039350">
    <property type="protein sequence ID" value="KKL17207.1"/>
    <property type="molecule type" value="Genomic_DNA"/>
</dbReference>
<keyword evidence="1" id="KW-1133">Transmembrane helix</keyword>
<evidence type="ECO:0000313" key="2">
    <source>
        <dbReference type="EMBL" id="KKL17207.1"/>
    </source>
</evidence>
<gene>
    <name evidence="2" type="ORF">LCGC14_2487870</name>
</gene>
<proteinExistence type="predicted"/>
<keyword evidence="1" id="KW-0472">Membrane</keyword>
<feature type="transmembrane region" description="Helical" evidence="1">
    <location>
        <begin position="45"/>
        <end position="67"/>
    </location>
</feature>
<keyword evidence="1" id="KW-0812">Transmembrane</keyword>
<organism evidence="2">
    <name type="scientific">marine sediment metagenome</name>
    <dbReference type="NCBI Taxonomy" id="412755"/>
    <lineage>
        <taxon>unclassified sequences</taxon>
        <taxon>metagenomes</taxon>
        <taxon>ecological metagenomes</taxon>
    </lineage>
</organism>
<evidence type="ECO:0000256" key="1">
    <source>
        <dbReference type="SAM" id="Phobius"/>
    </source>
</evidence>
<sequence length="83" mass="9758">MTISRTILVILAIFVLTLLEALDYIWQRTNPRYLMLDKAIHGNSNAGRIIWTMICCVYYTIVENIVIHKEGYLYMKKSKKHPL</sequence>
<comment type="caution">
    <text evidence="2">The sequence shown here is derived from an EMBL/GenBank/DDBJ whole genome shotgun (WGS) entry which is preliminary data.</text>
</comment>